<evidence type="ECO:0000313" key="1">
    <source>
        <dbReference type="EMBL" id="HIZ02447.1"/>
    </source>
</evidence>
<dbReference type="InterPro" id="IPR053169">
    <property type="entry name" value="MUG_Protein"/>
</dbReference>
<organism evidence="1 2">
    <name type="scientific">Candidatus Bacteroides merdipullorum</name>
    <dbReference type="NCBI Taxonomy" id="2838474"/>
    <lineage>
        <taxon>Bacteria</taxon>
        <taxon>Pseudomonadati</taxon>
        <taxon>Bacteroidota</taxon>
        <taxon>Bacteroidia</taxon>
        <taxon>Bacteroidales</taxon>
        <taxon>Bacteroidaceae</taxon>
        <taxon>Bacteroides</taxon>
    </lineage>
</organism>
<dbReference type="PIRSF" id="PIRSF021505">
    <property type="entry name" value="O_gly_hdrol"/>
    <property type="match status" value="1"/>
</dbReference>
<dbReference type="GO" id="GO:0005975">
    <property type="term" value="P:carbohydrate metabolic process"/>
    <property type="evidence" value="ECO:0007669"/>
    <property type="project" value="InterPro"/>
</dbReference>
<dbReference type="GO" id="GO:0016787">
    <property type="term" value="F:hydrolase activity"/>
    <property type="evidence" value="ECO:0007669"/>
    <property type="project" value="UniProtKB-KW"/>
</dbReference>
<dbReference type="InterPro" id="IPR005198">
    <property type="entry name" value="Glyco_hydro_76"/>
</dbReference>
<dbReference type="InterPro" id="IPR014512">
    <property type="entry name" value="O_gly_hydro"/>
</dbReference>
<accession>A0A9D2A7M9</accession>
<dbReference type="PANTHER" id="PTHR47791:SF4">
    <property type="entry name" value="(PUTATIVE SECRETED PROTEIN)-RELATED"/>
    <property type="match status" value="1"/>
</dbReference>
<dbReference type="Gene3D" id="1.50.10.20">
    <property type="match status" value="1"/>
</dbReference>
<dbReference type="PANTHER" id="PTHR47791">
    <property type="entry name" value="MEIOTICALLY UP-REGULATED GENE 191 PROTEIN"/>
    <property type="match status" value="1"/>
</dbReference>
<dbReference type="AlphaFoldDB" id="A0A9D2A7M9"/>
<evidence type="ECO:0000313" key="2">
    <source>
        <dbReference type="Proteomes" id="UP000824023"/>
    </source>
</evidence>
<proteinExistence type="predicted"/>
<reference evidence="1" key="2">
    <citation type="submission" date="2021-04" db="EMBL/GenBank/DDBJ databases">
        <authorList>
            <person name="Gilroy R."/>
        </authorList>
    </citation>
    <scope>NUCLEOTIDE SEQUENCE</scope>
    <source>
        <strain evidence="1">ChiHjej12B11-24981</strain>
    </source>
</reference>
<dbReference type="Proteomes" id="UP000824023">
    <property type="component" value="Unassembled WGS sequence"/>
</dbReference>
<name>A0A9D2A7M9_9BACE</name>
<keyword evidence="1" id="KW-0378">Hydrolase</keyword>
<gene>
    <name evidence="1" type="ORF">H9819_09420</name>
</gene>
<reference evidence="1" key="1">
    <citation type="journal article" date="2021" name="PeerJ">
        <title>Extensive microbial diversity within the chicken gut microbiome revealed by metagenomics and culture.</title>
        <authorList>
            <person name="Gilroy R."/>
            <person name="Ravi A."/>
            <person name="Getino M."/>
            <person name="Pursley I."/>
            <person name="Horton D.L."/>
            <person name="Alikhan N.F."/>
            <person name="Baker D."/>
            <person name="Gharbi K."/>
            <person name="Hall N."/>
            <person name="Watson M."/>
            <person name="Adriaenssens E.M."/>
            <person name="Foster-Nyarko E."/>
            <person name="Jarju S."/>
            <person name="Secka A."/>
            <person name="Antonio M."/>
            <person name="Oren A."/>
            <person name="Chaudhuri R.R."/>
            <person name="La Ragione R."/>
            <person name="Hildebrand F."/>
            <person name="Pallen M.J."/>
        </authorList>
    </citation>
    <scope>NUCLEOTIDE SEQUENCE</scope>
    <source>
        <strain evidence="1">ChiHjej12B11-24981</strain>
    </source>
</reference>
<dbReference type="InterPro" id="IPR008928">
    <property type="entry name" value="6-hairpin_glycosidase_sf"/>
</dbReference>
<comment type="caution">
    <text evidence="1">The sequence shown here is derived from an EMBL/GenBank/DDBJ whole genome shotgun (WGS) entry which is preliminary data.</text>
</comment>
<dbReference type="SUPFAM" id="SSF48208">
    <property type="entry name" value="Six-hairpin glycosidases"/>
    <property type="match status" value="1"/>
</dbReference>
<dbReference type="EMBL" id="DXCK01000124">
    <property type="protein sequence ID" value="HIZ02447.1"/>
    <property type="molecule type" value="Genomic_DNA"/>
</dbReference>
<sequence>MLFCVVAFCAYTQANNIAAPCFQATASAQSEVQQTFNKTSVPLFLQWADTLMTSMYEKFMQDGKKEGIWKERPNPSSNTAALWGQGAALSGYTRIRRASEKYAEYKAKYAPMADELFDKGIETFKTIRDDVLKGLEAYACYPGAGNERFYDDDVWIALDMIDMYEQTHEQKYLERAKLIWRFLMSGFDKKQGGGIYWKEQDRSAKHTCSTAPTAVMAARLYLLTGEKAYKEKAIELYAWLKKKLQDPEDHLFYDNIRVDGEVGKAKFSYNTGQPMQAAALLYRITKEEKYLKDAQLMAESSFRHWFKTFESPWLKKDIAYIDGHTWFNAILMRGYVELYRIDKNRKYIDAYEQMLANLWLSPQGHNRSMQLLNYKDFRGLTPQDDWEVIYIGACVEMLAQLAILESEGL</sequence>
<dbReference type="Pfam" id="PF03663">
    <property type="entry name" value="Glyco_hydro_76"/>
    <property type="match status" value="1"/>
</dbReference>
<protein>
    <submittedName>
        <fullName evidence="1">Glycoside hydrolase family 76 protein</fullName>
    </submittedName>
</protein>